<keyword evidence="1" id="KW-0175">Coiled coil</keyword>
<name>A0A3D8QRD5_9EURO</name>
<dbReference type="PRINTS" id="PR00625">
    <property type="entry name" value="JDOMAIN"/>
</dbReference>
<accession>A0A3D8QRD5</accession>
<dbReference type="InterPro" id="IPR051100">
    <property type="entry name" value="DnaJ_subfamily_B/C"/>
</dbReference>
<feature type="coiled-coil region" evidence="1">
    <location>
        <begin position="111"/>
        <end position="138"/>
    </location>
</feature>
<dbReference type="GO" id="GO:0030544">
    <property type="term" value="F:Hsp70 protein binding"/>
    <property type="evidence" value="ECO:0007669"/>
    <property type="project" value="TreeGrafter"/>
</dbReference>
<dbReference type="InterPro" id="IPR001623">
    <property type="entry name" value="DnaJ_domain"/>
</dbReference>
<gene>
    <name evidence="3" type="ORF">DSM5745_09748</name>
</gene>
<evidence type="ECO:0000313" key="4">
    <source>
        <dbReference type="Proteomes" id="UP000256690"/>
    </source>
</evidence>
<dbReference type="RefSeq" id="XP_026599496.1">
    <property type="nucleotide sequence ID" value="XM_026751764.1"/>
</dbReference>
<dbReference type="InterPro" id="IPR036869">
    <property type="entry name" value="J_dom_sf"/>
</dbReference>
<feature type="domain" description="J" evidence="2">
    <location>
        <begin position="9"/>
        <end position="73"/>
    </location>
</feature>
<protein>
    <recommendedName>
        <fullName evidence="2">J domain-containing protein</fullName>
    </recommendedName>
</protein>
<dbReference type="Gene3D" id="1.10.287.110">
    <property type="entry name" value="DnaJ domain"/>
    <property type="match status" value="1"/>
</dbReference>
<dbReference type="Pfam" id="PF00226">
    <property type="entry name" value="DnaJ"/>
    <property type="match status" value="1"/>
</dbReference>
<sequence length="211" mass="23980">MAASPVQHDYYAVLGISDTANASTIKLAYRKVALAKHPDKNKSPNATAEFQLVGEAYEVLSDPHKRRLYDKSYATIKIEAAQKRERQRIVTDLATVWFARNKCREQTEKLHRAIEEHLRSATADLDRLKQELNGIISRSNAAVGGRQIPVAMALLWERRAKEYEVRIKALEVGRLEESFRTSQNLLKANDISFSIYMGKAANEYRRYGGGR</sequence>
<dbReference type="PANTHER" id="PTHR43908">
    <property type="entry name" value="AT29763P-RELATED"/>
    <property type="match status" value="1"/>
</dbReference>
<evidence type="ECO:0000256" key="1">
    <source>
        <dbReference type="SAM" id="Coils"/>
    </source>
</evidence>
<dbReference type="AlphaFoldDB" id="A0A3D8QRD5"/>
<evidence type="ECO:0000259" key="2">
    <source>
        <dbReference type="PROSITE" id="PS50076"/>
    </source>
</evidence>
<dbReference type="PROSITE" id="PS50076">
    <property type="entry name" value="DNAJ_2"/>
    <property type="match status" value="1"/>
</dbReference>
<evidence type="ECO:0000313" key="3">
    <source>
        <dbReference type="EMBL" id="RDW64337.1"/>
    </source>
</evidence>
<dbReference type="PANTHER" id="PTHR43908:SF3">
    <property type="entry name" value="AT29763P-RELATED"/>
    <property type="match status" value="1"/>
</dbReference>
<dbReference type="GO" id="GO:0071218">
    <property type="term" value="P:cellular response to misfolded protein"/>
    <property type="evidence" value="ECO:0007669"/>
    <property type="project" value="TreeGrafter"/>
</dbReference>
<dbReference type="PROSITE" id="PS00636">
    <property type="entry name" value="DNAJ_1"/>
    <property type="match status" value="1"/>
</dbReference>
<dbReference type="GO" id="GO:0005789">
    <property type="term" value="C:endoplasmic reticulum membrane"/>
    <property type="evidence" value="ECO:0007669"/>
    <property type="project" value="TreeGrafter"/>
</dbReference>
<dbReference type="GeneID" id="38120118"/>
<organism evidence="3 4">
    <name type="scientific">Aspergillus mulundensis</name>
    <dbReference type="NCBI Taxonomy" id="1810919"/>
    <lineage>
        <taxon>Eukaryota</taxon>
        <taxon>Fungi</taxon>
        <taxon>Dikarya</taxon>
        <taxon>Ascomycota</taxon>
        <taxon>Pezizomycotina</taxon>
        <taxon>Eurotiomycetes</taxon>
        <taxon>Eurotiomycetidae</taxon>
        <taxon>Eurotiales</taxon>
        <taxon>Aspergillaceae</taxon>
        <taxon>Aspergillus</taxon>
        <taxon>Aspergillus subgen. Nidulantes</taxon>
    </lineage>
</organism>
<comment type="caution">
    <text evidence="3">The sequence shown here is derived from an EMBL/GenBank/DDBJ whole genome shotgun (WGS) entry which is preliminary data.</text>
</comment>
<dbReference type="Proteomes" id="UP000256690">
    <property type="component" value="Unassembled WGS sequence"/>
</dbReference>
<proteinExistence type="predicted"/>
<keyword evidence="4" id="KW-1185">Reference proteome</keyword>
<dbReference type="OrthoDB" id="436519at2759"/>
<dbReference type="EMBL" id="PVWQ01000014">
    <property type="protein sequence ID" value="RDW64337.1"/>
    <property type="molecule type" value="Genomic_DNA"/>
</dbReference>
<reference evidence="3 4" key="1">
    <citation type="journal article" date="2018" name="IMA Fungus">
        <title>IMA Genome-F 9: Draft genome sequence of Annulohypoxylon stygium, Aspergillus mulundensis, Berkeleyomyces basicola (syn. Thielaviopsis basicola), Ceratocystis smalleyi, two Cercospora beticola strains, Coleophoma cylindrospora, Fusarium fracticaudum, Phialophora cf. hyalina, and Morchella septimelata.</title>
        <authorList>
            <person name="Wingfield B.D."/>
            <person name="Bills G.F."/>
            <person name="Dong Y."/>
            <person name="Huang W."/>
            <person name="Nel W.J."/>
            <person name="Swalarsk-Parry B.S."/>
            <person name="Vaghefi N."/>
            <person name="Wilken P.M."/>
            <person name="An Z."/>
            <person name="de Beer Z.W."/>
            <person name="De Vos L."/>
            <person name="Chen L."/>
            <person name="Duong T.A."/>
            <person name="Gao Y."/>
            <person name="Hammerbacher A."/>
            <person name="Kikkert J.R."/>
            <person name="Li Y."/>
            <person name="Li H."/>
            <person name="Li K."/>
            <person name="Li Q."/>
            <person name="Liu X."/>
            <person name="Ma X."/>
            <person name="Naidoo K."/>
            <person name="Pethybridge S.J."/>
            <person name="Sun J."/>
            <person name="Steenkamp E.T."/>
            <person name="van der Nest M.A."/>
            <person name="van Wyk S."/>
            <person name="Wingfield M.J."/>
            <person name="Xiong C."/>
            <person name="Yue Q."/>
            <person name="Zhang X."/>
        </authorList>
    </citation>
    <scope>NUCLEOTIDE SEQUENCE [LARGE SCALE GENOMIC DNA]</scope>
    <source>
        <strain evidence="3 4">DSM 5745</strain>
    </source>
</reference>
<dbReference type="CDD" id="cd06257">
    <property type="entry name" value="DnaJ"/>
    <property type="match status" value="1"/>
</dbReference>
<dbReference type="SUPFAM" id="SSF46565">
    <property type="entry name" value="Chaperone J-domain"/>
    <property type="match status" value="1"/>
</dbReference>
<dbReference type="STRING" id="1810919.A0A3D8QRD5"/>
<dbReference type="SMART" id="SM00271">
    <property type="entry name" value="DnaJ"/>
    <property type="match status" value="1"/>
</dbReference>
<dbReference type="InterPro" id="IPR018253">
    <property type="entry name" value="DnaJ_domain_CS"/>
</dbReference>